<dbReference type="Gene3D" id="3.30.1330.40">
    <property type="entry name" value="RutC-like"/>
    <property type="match status" value="1"/>
</dbReference>
<dbReference type="SUPFAM" id="SSF55298">
    <property type="entry name" value="YjgF-like"/>
    <property type="match status" value="1"/>
</dbReference>
<protein>
    <submittedName>
        <fullName evidence="1">Uncharacterized protein</fullName>
    </submittedName>
</protein>
<proteinExistence type="predicted"/>
<dbReference type="InterPro" id="IPR006175">
    <property type="entry name" value="YjgF/YER057c/UK114"/>
</dbReference>
<dbReference type="GO" id="GO:0019239">
    <property type="term" value="F:deaminase activity"/>
    <property type="evidence" value="ECO:0007669"/>
    <property type="project" value="TreeGrafter"/>
</dbReference>
<dbReference type="Pfam" id="PF01042">
    <property type="entry name" value="Ribonuc_L-PSP"/>
    <property type="match status" value="1"/>
</dbReference>
<dbReference type="InterPro" id="IPR035959">
    <property type="entry name" value="RutC-like_sf"/>
</dbReference>
<dbReference type="CDD" id="cd06152">
    <property type="entry name" value="YjgF_YER057c_UK114_like_4"/>
    <property type="match status" value="1"/>
</dbReference>
<gene>
    <name evidence="1" type="ORF">BN869_000013255_1</name>
</gene>
<dbReference type="GO" id="GO:0005829">
    <property type="term" value="C:cytosol"/>
    <property type="evidence" value="ECO:0007669"/>
    <property type="project" value="TreeGrafter"/>
</dbReference>
<dbReference type="AlphaFoldDB" id="A0A0B7KP44"/>
<sequence>MSSQKYSNYEGVGARNSELYSYSQAVEVGTVIKCSGQGGWEDDGSIDQEDLEGQIELAFQNVEKNLRTAGARGWEDVYAVRSYHISLSSSFDLMVNQFEKWMPFHKPIWTCVGVTELGIPGMIVEIEVEAIVGN</sequence>
<accession>A0A0B7KP44</accession>
<reference evidence="1" key="1">
    <citation type="submission" date="2015-01" db="EMBL/GenBank/DDBJ databases">
        <authorList>
            <person name="Durling Mikael"/>
        </authorList>
    </citation>
    <scope>NUCLEOTIDE SEQUENCE</scope>
</reference>
<organism evidence="1">
    <name type="scientific">Bionectria ochroleuca</name>
    <name type="common">Gliocladium roseum</name>
    <dbReference type="NCBI Taxonomy" id="29856"/>
    <lineage>
        <taxon>Eukaryota</taxon>
        <taxon>Fungi</taxon>
        <taxon>Dikarya</taxon>
        <taxon>Ascomycota</taxon>
        <taxon>Pezizomycotina</taxon>
        <taxon>Sordariomycetes</taxon>
        <taxon>Hypocreomycetidae</taxon>
        <taxon>Hypocreales</taxon>
        <taxon>Bionectriaceae</taxon>
        <taxon>Clonostachys</taxon>
    </lineage>
</organism>
<dbReference type="EMBL" id="CDPU01000091">
    <property type="protein sequence ID" value="CEO57197.1"/>
    <property type="molecule type" value="Genomic_DNA"/>
</dbReference>
<name>A0A0B7KP44_BIOOC</name>
<dbReference type="PANTHER" id="PTHR11803">
    <property type="entry name" value="2-IMINOBUTANOATE/2-IMINOPROPANOATE DEAMINASE RIDA"/>
    <property type="match status" value="1"/>
</dbReference>
<dbReference type="GO" id="GO:0005739">
    <property type="term" value="C:mitochondrion"/>
    <property type="evidence" value="ECO:0007669"/>
    <property type="project" value="TreeGrafter"/>
</dbReference>
<dbReference type="PANTHER" id="PTHR11803:SF39">
    <property type="entry name" value="2-IMINOBUTANOATE_2-IMINOPROPANOATE DEAMINASE"/>
    <property type="match status" value="1"/>
</dbReference>
<evidence type="ECO:0000313" key="1">
    <source>
        <dbReference type="EMBL" id="CEO57197.1"/>
    </source>
</evidence>